<dbReference type="EMBL" id="JACDXX010000023">
    <property type="protein sequence ID" value="MCB5411918.1"/>
    <property type="molecule type" value="Genomic_DNA"/>
</dbReference>
<organism evidence="1 2">
    <name type="scientific">Pseudogemmobacter faecipullorum</name>
    <dbReference type="NCBI Taxonomy" id="2755041"/>
    <lineage>
        <taxon>Bacteria</taxon>
        <taxon>Pseudomonadati</taxon>
        <taxon>Pseudomonadota</taxon>
        <taxon>Alphaproteobacteria</taxon>
        <taxon>Rhodobacterales</taxon>
        <taxon>Paracoccaceae</taxon>
        <taxon>Pseudogemmobacter</taxon>
    </lineage>
</organism>
<proteinExistence type="predicted"/>
<reference evidence="1 2" key="1">
    <citation type="submission" date="2020-07" db="EMBL/GenBank/DDBJ databases">
        <title>Pseudogemmobacter sp. nov., isolated from poultry manure in Taiwan.</title>
        <authorList>
            <person name="Lin S.-Y."/>
            <person name="Tang Y.-S."/>
            <person name="Young C.-C."/>
        </authorList>
    </citation>
    <scope>NUCLEOTIDE SEQUENCE [LARGE SCALE GENOMIC DNA]</scope>
    <source>
        <strain evidence="1 2">CC-YST710</strain>
    </source>
</reference>
<gene>
    <name evidence="1" type="ORF">H0485_18170</name>
</gene>
<evidence type="ECO:0000313" key="1">
    <source>
        <dbReference type="EMBL" id="MCB5411918.1"/>
    </source>
</evidence>
<accession>A0ABS8CRB8</accession>
<dbReference type="Proteomes" id="UP001198571">
    <property type="component" value="Unassembled WGS sequence"/>
</dbReference>
<keyword evidence="2" id="KW-1185">Reference proteome</keyword>
<sequence length="79" mass="9142">MWLEAAGITTMTRLGQLDPRHASPRYAALAPRTARDYDKVLKWVTEKLGKLEVERMQRRDIIQARDANVAKVRFANYIV</sequence>
<evidence type="ECO:0000313" key="2">
    <source>
        <dbReference type="Proteomes" id="UP001198571"/>
    </source>
</evidence>
<name>A0ABS8CRB8_9RHOB</name>
<dbReference type="RefSeq" id="WP_226937350.1">
    <property type="nucleotide sequence ID" value="NZ_JACDXX010000023.1"/>
</dbReference>
<protein>
    <submittedName>
        <fullName evidence="1">Uncharacterized protein</fullName>
    </submittedName>
</protein>
<comment type="caution">
    <text evidence="1">The sequence shown here is derived from an EMBL/GenBank/DDBJ whole genome shotgun (WGS) entry which is preliminary data.</text>
</comment>